<dbReference type="STRING" id="270498.CHK_0937"/>
<dbReference type="PANTHER" id="PTHR30619:SF7">
    <property type="entry name" value="BETA-LACTAMASE DOMAIN PROTEIN"/>
    <property type="match status" value="1"/>
</dbReference>
<gene>
    <name evidence="2" type="ORF">CHK_0937</name>
</gene>
<dbReference type="InterPro" id="IPR052159">
    <property type="entry name" value="Competence_DNA_uptake"/>
</dbReference>
<evidence type="ECO:0000259" key="1">
    <source>
        <dbReference type="SMART" id="SM00849"/>
    </source>
</evidence>
<dbReference type="InterPro" id="IPR035681">
    <property type="entry name" value="ComA-like_MBL"/>
</dbReference>
<reference evidence="2 3" key="1">
    <citation type="submission" date="2015-04" db="EMBL/GenBank/DDBJ databases">
        <title>Draft genome sequence of bacteremic isolate Catabacter hongkongensis type strain HKU16T.</title>
        <authorList>
            <person name="Lau S.K."/>
            <person name="Teng J.L."/>
            <person name="Huang Y."/>
            <person name="Curreem S.O."/>
            <person name="Tsui S.K."/>
            <person name="Woo P.C."/>
        </authorList>
    </citation>
    <scope>NUCLEOTIDE SEQUENCE [LARGE SCALE GENOMIC DNA]</scope>
    <source>
        <strain evidence="2 3">HKU16</strain>
    </source>
</reference>
<keyword evidence="3" id="KW-1185">Reference proteome</keyword>
<dbReference type="SUPFAM" id="SSF56281">
    <property type="entry name" value="Metallo-hydrolase/oxidoreductase"/>
    <property type="match status" value="1"/>
</dbReference>
<dbReference type="OrthoDB" id="9761531at2"/>
<dbReference type="RefSeq" id="WP_052740323.1">
    <property type="nucleotide sequence ID" value="NZ_CAUERS010000101.1"/>
</dbReference>
<feature type="domain" description="Metallo-beta-lactamase" evidence="1">
    <location>
        <begin position="79"/>
        <end position="274"/>
    </location>
</feature>
<dbReference type="Pfam" id="PF00753">
    <property type="entry name" value="Lactamase_B"/>
    <property type="match status" value="1"/>
</dbReference>
<evidence type="ECO:0000313" key="2">
    <source>
        <dbReference type="EMBL" id="KKI51770.1"/>
    </source>
</evidence>
<dbReference type="PANTHER" id="PTHR30619">
    <property type="entry name" value="DNA INTERNALIZATION/COMPETENCE PROTEIN COMEC/REC2"/>
    <property type="match status" value="1"/>
</dbReference>
<dbReference type="InterPro" id="IPR036866">
    <property type="entry name" value="RibonucZ/Hydroxyglut_hydro"/>
</dbReference>
<organism evidence="2 3">
    <name type="scientific">Christensenella hongkongensis</name>
    <dbReference type="NCBI Taxonomy" id="270498"/>
    <lineage>
        <taxon>Bacteria</taxon>
        <taxon>Bacillati</taxon>
        <taxon>Bacillota</taxon>
        <taxon>Clostridia</taxon>
        <taxon>Christensenellales</taxon>
        <taxon>Christensenellaceae</taxon>
        <taxon>Christensenella</taxon>
    </lineage>
</organism>
<comment type="caution">
    <text evidence="2">The sequence shown here is derived from an EMBL/GenBank/DDBJ whole genome shotgun (WGS) entry which is preliminary data.</text>
</comment>
<name>A0A0M2NNI4_9FIRM</name>
<dbReference type="AlphaFoldDB" id="A0A0M2NNI4"/>
<proteinExistence type="predicted"/>
<dbReference type="EMBL" id="LAYJ01000068">
    <property type="protein sequence ID" value="KKI51770.1"/>
    <property type="molecule type" value="Genomic_DNA"/>
</dbReference>
<sequence>MARRKNKKSAAGALIAVLCVIGIILVFAFGTQGDFISNLKQIWNNTISYGHSSSAQSVSSLVAPEDSDKLLLYVMDTGNSDSMVLRTPDGHAILIDAADNDDSQQILDTLHLLGIEKLDGVVATHPHADHIGSMAAVLSGVPVSTIYMTDFTATTKTYESMIDVIEQKDIHAVNVTAGYQFSVGGVHFTALNPQNKDYGDANNSSIVLLAQYGDTKFLFEGDAEKAAISDMLSNYSDQMDIDVLKVGHHGSSNATTQAFLDVTTPQLAIITCGKDNDYGHPHTETIDMLGGMQIPILRTDQNGDIAVFTDGSTITYKTAA</sequence>
<dbReference type="SMART" id="SM00849">
    <property type="entry name" value="Lactamase_B"/>
    <property type="match status" value="1"/>
</dbReference>
<protein>
    <submittedName>
        <fullName evidence="2">Late competence protein ComEC, DNA transport</fullName>
    </submittedName>
</protein>
<dbReference type="InterPro" id="IPR001279">
    <property type="entry name" value="Metallo-B-lactamas"/>
</dbReference>
<dbReference type="Proteomes" id="UP000034076">
    <property type="component" value="Unassembled WGS sequence"/>
</dbReference>
<dbReference type="CDD" id="cd07731">
    <property type="entry name" value="ComA-like_MBL-fold"/>
    <property type="match status" value="1"/>
</dbReference>
<accession>A0A0M2NNI4</accession>
<evidence type="ECO:0000313" key="3">
    <source>
        <dbReference type="Proteomes" id="UP000034076"/>
    </source>
</evidence>
<dbReference type="PATRIC" id="fig|270498.16.peg.533"/>
<dbReference type="Gene3D" id="3.60.15.10">
    <property type="entry name" value="Ribonuclease Z/Hydroxyacylglutathione hydrolase-like"/>
    <property type="match status" value="1"/>
</dbReference>